<dbReference type="RefSeq" id="WP_184660987.1">
    <property type="nucleotide sequence ID" value="NZ_JACHFQ010000008.1"/>
</dbReference>
<dbReference type="GO" id="GO:0008236">
    <property type="term" value="F:serine-type peptidase activity"/>
    <property type="evidence" value="ECO:0007669"/>
    <property type="project" value="InterPro"/>
</dbReference>
<feature type="domain" description="Tail specific protease" evidence="2">
    <location>
        <begin position="446"/>
        <end position="610"/>
    </location>
</feature>
<dbReference type="Gene3D" id="3.90.226.10">
    <property type="entry name" value="2-enoyl-CoA Hydratase, Chain A, domain 1"/>
    <property type="match status" value="1"/>
</dbReference>
<dbReference type="InterPro" id="IPR005151">
    <property type="entry name" value="Tail-specific_protease"/>
</dbReference>
<protein>
    <recommendedName>
        <fullName evidence="2">Tail specific protease domain-containing protein</fullName>
    </recommendedName>
</protein>
<dbReference type="GO" id="GO:0006508">
    <property type="term" value="P:proteolysis"/>
    <property type="evidence" value="ECO:0007669"/>
    <property type="project" value="InterPro"/>
</dbReference>
<keyword evidence="4" id="KW-1185">Reference proteome</keyword>
<keyword evidence="1" id="KW-0472">Membrane</keyword>
<organism evidence="3 4">
    <name type="scientific">Treponema ruminis</name>
    <dbReference type="NCBI Taxonomy" id="744515"/>
    <lineage>
        <taxon>Bacteria</taxon>
        <taxon>Pseudomonadati</taxon>
        <taxon>Spirochaetota</taxon>
        <taxon>Spirochaetia</taxon>
        <taxon>Spirochaetales</taxon>
        <taxon>Treponemataceae</taxon>
        <taxon>Treponema</taxon>
    </lineage>
</organism>
<dbReference type="Proteomes" id="UP000518887">
    <property type="component" value="Unassembled WGS sequence"/>
</dbReference>
<proteinExistence type="predicted"/>
<sequence>MKKTLLRKIFSLFAATFISVMAFLILFSSCKQPDTINNYYTVYKDAEEESNDFISEAIPVYNGKKSVDLPSGSMFVRFFDKNKYIPYVAVKYYLETFADVVVINESYSEHKYKYYSTKIAGKFFNLIVDAKNDTIFCPNWYCFGLPTAEENQNSDGMVSKVYELMQTSSVFYMGEKSITFDLKKYGFKIYEATDDAYVPLFIMNQLFSCKEYADYVFNGEAVYYAAFNSDYNYKSFQSSSWYRDENGKIKERPQELIDASYNLLCFTHDYLYGHSGYYGFADTEGNGYANPEIVKEADALSFDELLNKYDPDVKKMLHSSSYVEYIIGLYSLFYYTYGDLHSNLMISNYFTLDSSDVLKESRAKIKSSNKAKKMYGLDGTPSLESIRKVSGKEEGLELLTGGKTAVIRFDNFTYSIDEWEKYYSSSPEPEPNPAEAVIADDTCGLVYKSFYALLNDNNYKNVKNVIIDISCNGGGFTASLSYFLLAIQGPYYQYAISDNTGLKETRYHSNADLNLDGKLDEKDLEYGKKIREKFKFAVLTSFQSFSCANYFPCSCAEAGIPIIGERSGGGSCDVRVAATADGFPCSYSNASRTVFADGTSTEYGAPVDIEMPCEDFYNEAKLNEVMNKLYGN</sequence>
<dbReference type="SUPFAM" id="SSF52096">
    <property type="entry name" value="ClpP/crotonase"/>
    <property type="match status" value="1"/>
</dbReference>
<dbReference type="EMBL" id="JACHFQ010000008">
    <property type="protein sequence ID" value="MBB5227089.1"/>
    <property type="molecule type" value="Genomic_DNA"/>
</dbReference>
<comment type="caution">
    <text evidence="3">The sequence shown here is derived from an EMBL/GenBank/DDBJ whole genome shotgun (WGS) entry which is preliminary data.</text>
</comment>
<gene>
    <name evidence="3" type="ORF">HNP76_002485</name>
</gene>
<evidence type="ECO:0000313" key="3">
    <source>
        <dbReference type="EMBL" id="MBB5227089.1"/>
    </source>
</evidence>
<reference evidence="3 4" key="1">
    <citation type="submission" date="2020-08" db="EMBL/GenBank/DDBJ databases">
        <title>Genomic Encyclopedia of Type Strains, Phase IV (KMG-IV): sequencing the most valuable type-strain genomes for metagenomic binning, comparative biology and taxonomic classification.</title>
        <authorList>
            <person name="Goeker M."/>
        </authorList>
    </citation>
    <scope>NUCLEOTIDE SEQUENCE [LARGE SCALE GENOMIC DNA]</scope>
    <source>
        <strain evidence="3 4">DSM 103462</strain>
    </source>
</reference>
<evidence type="ECO:0000256" key="1">
    <source>
        <dbReference type="SAM" id="Phobius"/>
    </source>
</evidence>
<keyword evidence="1" id="KW-0812">Transmembrane</keyword>
<accession>A0A7W8LN00</accession>
<feature type="transmembrane region" description="Helical" evidence="1">
    <location>
        <begin position="9"/>
        <end position="27"/>
    </location>
</feature>
<keyword evidence="1" id="KW-1133">Transmembrane helix</keyword>
<evidence type="ECO:0000313" key="4">
    <source>
        <dbReference type="Proteomes" id="UP000518887"/>
    </source>
</evidence>
<name>A0A7W8LN00_9SPIR</name>
<dbReference type="AlphaFoldDB" id="A0A7W8LN00"/>
<dbReference type="Pfam" id="PF03572">
    <property type="entry name" value="Peptidase_S41"/>
    <property type="match status" value="1"/>
</dbReference>
<dbReference type="PROSITE" id="PS51257">
    <property type="entry name" value="PROKAR_LIPOPROTEIN"/>
    <property type="match status" value="1"/>
</dbReference>
<evidence type="ECO:0000259" key="2">
    <source>
        <dbReference type="Pfam" id="PF03572"/>
    </source>
</evidence>
<dbReference type="InterPro" id="IPR029045">
    <property type="entry name" value="ClpP/crotonase-like_dom_sf"/>
</dbReference>